<evidence type="ECO:0000313" key="2">
    <source>
        <dbReference type="EMBL" id="SDH51504.1"/>
    </source>
</evidence>
<reference evidence="3" key="1">
    <citation type="submission" date="2016-10" db="EMBL/GenBank/DDBJ databases">
        <authorList>
            <person name="Varghese N."/>
            <person name="Submissions S."/>
        </authorList>
    </citation>
    <scope>NUCLEOTIDE SEQUENCE [LARGE SCALE GENOMIC DNA]</scope>
    <source>
        <strain evidence="3">DSM 8344</strain>
    </source>
</reference>
<sequence>MPGQNHQISELESIMHRNNLFKKFKLSKLGVFGSTARGEVSNDIDILIEDNVDYRSLSVFRDELQKLTNIHIDIVIEKYANPIVLHRAKKEIIYVTEH</sequence>
<protein>
    <recommendedName>
        <fullName evidence="1">Polymerase nucleotidyl transferase domain-containing protein</fullName>
    </recommendedName>
</protein>
<evidence type="ECO:0000259" key="1">
    <source>
        <dbReference type="Pfam" id="PF01909"/>
    </source>
</evidence>
<organism evidence="2 3">
    <name type="scientific">Desulfosporosinus hippei DSM 8344</name>
    <dbReference type="NCBI Taxonomy" id="1121419"/>
    <lineage>
        <taxon>Bacteria</taxon>
        <taxon>Bacillati</taxon>
        <taxon>Bacillota</taxon>
        <taxon>Clostridia</taxon>
        <taxon>Eubacteriales</taxon>
        <taxon>Desulfitobacteriaceae</taxon>
        <taxon>Desulfosporosinus</taxon>
    </lineage>
</organism>
<dbReference type="InterPro" id="IPR002934">
    <property type="entry name" value="Polymerase_NTP_transf_dom"/>
</dbReference>
<feature type="domain" description="Polymerase nucleotidyl transferase" evidence="1">
    <location>
        <begin position="21"/>
        <end position="91"/>
    </location>
</feature>
<dbReference type="InterPro" id="IPR043519">
    <property type="entry name" value="NT_sf"/>
</dbReference>
<evidence type="ECO:0000313" key="3">
    <source>
        <dbReference type="Proteomes" id="UP000198656"/>
    </source>
</evidence>
<dbReference type="CDD" id="cd05403">
    <property type="entry name" value="NT_KNTase_like"/>
    <property type="match status" value="1"/>
</dbReference>
<dbReference type="Proteomes" id="UP000198656">
    <property type="component" value="Unassembled WGS sequence"/>
</dbReference>
<dbReference type="Gene3D" id="3.30.460.10">
    <property type="entry name" value="Beta Polymerase, domain 2"/>
    <property type="match status" value="1"/>
</dbReference>
<dbReference type="RefSeq" id="WP_092333918.1">
    <property type="nucleotide sequence ID" value="NZ_FNCP01000014.1"/>
</dbReference>
<dbReference type="EMBL" id="FNCP01000014">
    <property type="protein sequence ID" value="SDH51504.1"/>
    <property type="molecule type" value="Genomic_DNA"/>
</dbReference>
<accession>A0A1G8D1V0</accession>
<dbReference type="Pfam" id="PF01909">
    <property type="entry name" value="NTP_transf_2"/>
    <property type="match status" value="1"/>
</dbReference>
<dbReference type="STRING" id="1121419.SAMN05443529_11482"/>
<keyword evidence="3" id="KW-1185">Reference proteome</keyword>
<dbReference type="SUPFAM" id="SSF81301">
    <property type="entry name" value="Nucleotidyltransferase"/>
    <property type="match status" value="1"/>
</dbReference>
<proteinExistence type="predicted"/>
<gene>
    <name evidence="2" type="ORF">SAMN05443529_11482</name>
</gene>
<dbReference type="AlphaFoldDB" id="A0A1G8D1V0"/>
<dbReference type="OrthoDB" id="90159at2"/>
<name>A0A1G8D1V0_9FIRM</name>
<dbReference type="GO" id="GO:0016779">
    <property type="term" value="F:nucleotidyltransferase activity"/>
    <property type="evidence" value="ECO:0007669"/>
    <property type="project" value="InterPro"/>
</dbReference>